<keyword evidence="1" id="KW-0234">DNA repair</keyword>
<feature type="compositionally biased region" description="Basic and acidic residues" evidence="3">
    <location>
        <begin position="35"/>
        <end position="48"/>
    </location>
</feature>
<evidence type="ECO:0000313" key="5">
    <source>
        <dbReference type="EMBL" id="CAG6736530.1"/>
    </source>
</evidence>
<dbReference type="InterPro" id="IPR025476">
    <property type="entry name" value="Helitron_helicase-like"/>
</dbReference>
<keyword evidence="2" id="KW-0175">Coiled coil</keyword>
<organism evidence="5">
    <name type="scientific">Cacopsylla melanoneura</name>
    <dbReference type="NCBI Taxonomy" id="428564"/>
    <lineage>
        <taxon>Eukaryota</taxon>
        <taxon>Metazoa</taxon>
        <taxon>Ecdysozoa</taxon>
        <taxon>Arthropoda</taxon>
        <taxon>Hexapoda</taxon>
        <taxon>Insecta</taxon>
        <taxon>Pterygota</taxon>
        <taxon>Neoptera</taxon>
        <taxon>Paraneoptera</taxon>
        <taxon>Hemiptera</taxon>
        <taxon>Sternorrhyncha</taxon>
        <taxon>Psylloidea</taxon>
        <taxon>Psyllidae</taxon>
        <taxon>Psyllinae</taxon>
        <taxon>Cacopsylla</taxon>
    </lineage>
</organism>
<dbReference type="Pfam" id="PF14214">
    <property type="entry name" value="Helitron_like_N"/>
    <property type="match status" value="1"/>
</dbReference>
<dbReference type="SUPFAM" id="SSF54001">
    <property type="entry name" value="Cysteine proteinases"/>
    <property type="match status" value="1"/>
</dbReference>
<accession>A0A8D9E2V0</accession>
<keyword evidence="1 5" id="KW-0347">Helicase</keyword>
<feature type="coiled-coil region" evidence="2">
    <location>
        <begin position="199"/>
        <end position="226"/>
    </location>
</feature>
<protein>
    <recommendedName>
        <fullName evidence="1">ATP-dependent DNA helicase</fullName>
        <ecNumber evidence="1">5.6.2.3</ecNumber>
    </recommendedName>
</protein>
<comment type="cofactor">
    <cofactor evidence="1">
        <name>Mg(2+)</name>
        <dbReference type="ChEBI" id="CHEBI:18420"/>
    </cofactor>
</comment>
<dbReference type="Pfam" id="PF13538">
    <property type="entry name" value="UvrD_C_2"/>
    <property type="match status" value="1"/>
</dbReference>
<evidence type="ECO:0000256" key="2">
    <source>
        <dbReference type="SAM" id="Coils"/>
    </source>
</evidence>
<dbReference type="GO" id="GO:0006281">
    <property type="term" value="P:DNA repair"/>
    <property type="evidence" value="ECO:0007669"/>
    <property type="project" value="UniProtKB-KW"/>
</dbReference>
<dbReference type="EC" id="5.6.2.3" evidence="1"/>
<dbReference type="GO" id="GO:0006310">
    <property type="term" value="P:DNA recombination"/>
    <property type="evidence" value="ECO:0007669"/>
    <property type="project" value="UniProtKB-KW"/>
</dbReference>
<dbReference type="InterPro" id="IPR036691">
    <property type="entry name" value="Endo/exonu/phosph_ase_sf"/>
</dbReference>
<dbReference type="InterPro" id="IPR027417">
    <property type="entry name" value="P-loop_NTPase"/>
</dbReference>
<name>A0A8D9E2V0_9HEMI</name>
<evidence type="ECO:0000259" key="4">
    <source>
        <dbReference type="PROSITE" id="PS50235"/>
    </source>
</evidence>
<dbReference type="InterPro" id="IPR001394">
    <property type="entry name" value="Peptidase_C19_UCH"/>
</dbReference>
<keyword evidence="1" id="KW-0547">Nucleotide-binding</keyword>
<keyword evidence="1" id="KW-0378">Hydrolase</keyword>
<evidence type="ECO:0000256" key="3">
    <source>
        <dbReference type="SAM" id="MobiDB-lite"/>
    </source>
</evidence>
<dbReference type="InterPro" id="IPR038765">
    <property type="entry name" value="Papain-like_cys_pep_sf"/>
</dbReference>
<keyword evidence="1" id="KW-0227">DNA damage</keyword>
<reference evidence="5" key="1">
    <citation type="submission" date="2021-05" db="EMBL/GenBank/DDBJ databases">
        <authorList>
            <person name="Alioto T."/>
            <person name="Alioto T."/>
            <person name="Gomez Garrido J."/>
        </authorList>
    </citation>
    <scope>NUCLEOTIDE SEQUENCE</scope>
</reference>
<dbReference type="CDD" id="cd18809">
    <property type="entry name" value="SF1_C_RecD"/>
    <property type="match status" value="1"/>
</dbReference>
<dbReference type="GO" id="GO:0000723">
    <property type="term" value="P:telomere maintenance"/>
    <property type="evidence" value="ECO:0007669"/>
    <property type="project" value="InterPro"/>
</dbReference>
<keyword evidence="1" id="KW-0067">ATP-binding</keyword>
<dbReference type="PROSITE" id="PS50235">
    <property type="entry name" value="USP_3"/>
    <property type="match status" value="1"/>
</dbReference>
<dbReference type="Gene3D" id="3.90.70.10">
    <property type="entry name" value="Cysteine proteinases"/>
    <property type="match status" value="1"/>
</dbReference>
<dbReference type="GO" id="GO:0043139">
    <property type="term" value="F:5'-3' DNA helicase activity"/>
    <property type="evidence" value="ECO:0007669"/>
    <property type="project" value="UniProtKB-EC"/>
</dbReference>
<comment type="similarity">
    <text evidence="1">Belongs to the helicase family.</text>
</comment>
<dbReference type="GO" id="GO:0004843">
    <property type="term" value="F:cysteine-type deubiquitinase activity"/>
    <property type="evidence" value="ECO:0007669"/>
    <property type="project" value="InterPro"/>
</dbReference>
<dbReference type="InterPro" id="IPR051055">
    <property type="entry name" value="PIF1_helicase"/>
</dbReference>
<dbReference type="Gene3D" id="3.40.50.300">
    <property type="entry name" value="P-loop containing nucleotide triphosphate hydrolases"/>
    <property type="match status" value="2"/>
</dbReference>
<dbReference type="InterPro" id="IPR046700">
    <property type="entry name" value="DUF6570"/>
</dbReference>
<dbReference type="Pfam" id="PF00443">
    <property type="entry name" value="UCH"/>
    <property type="match status" value="1"/>
</dbReference>
<dbReference type="SUPFAM" id="SSF56219">
    <property type="entry name" value="DNase I-like"/>
    <property type="match status" value="1"/>
</dbReference>
<comment type="catalytic activity">
    <reaction evidence="1">
        <text>ATP + H2O = ADP + phosphate + H(+)</text>
        <dbReference type="Rhea" id="RHEA:13065"/>
        <dbReference type="ChEBI" id="CHEBI:15377"/>
        <dbReference type="ChEBI" id="CHEBI:15378"/>
        <dbReference type="ChEBI" id="CHEBI:30616"/>
        <dbReference type="ChEBI" id="CHEBI:43474"/>
        <dbReference type="ChEBI" id="CHEBI:456216"/>
        <dbReference type="EC" id="5.6.2.3"/>
    </reaction>
</comment>
<dbReference type="GO" id="GO:0005524">
    <property type="term" value="F:ATP binding"/>
    <property type="evidence" value="ECO:0007669"/>
    <property type="project" value="UniProtKB-KW"/>
</dbReference>
<feature type="region of interest" description="Disordered" evidence="3">
    <location>
        <begin position="35"/>
        <end position="99"/>
    </location>
</feature>
<dbReference type="Pfam" id="PF05970">
    <property type="entry name" value="PIF1"/>
    <property type="match status" value="1"/>
</dbReference>
<keyword evidence="1" id="KW-0233">DNA recombination</keyword>
<dbReference type="CDD" id="cd02257">
    <property type="entry name" value="Peptidase_C19"/>
    <property type="match status" value="1"/>
</dbReference>
<dbReference type="EMBL" id="HBUF01399702">
    <property type="protein sequence ID" value="CAG6736530.1"/>
    <property type="molecule type" value="Transcribed_RNA"/>
</dbReference>
<sequence>MRLLNLSFEDFFTNLNLLLCTMGRKNKNTLRVKQWRERNNEDSNKESDTNQTINEDASQELRRIKETQRKRIRRQDDIFRSTERQSDKVAKTRRRQVPEVRERERLIDTRCKRTMRQNTQKRCTENLANKVAKTRRRQVPEVRQRKRLIDNRTKKSMRQNLQRKLRERQADKIAKREMRRQSFRKRLEKRQADQAAKTRRREDIEFRRLERQREKARKKQLRLEELYHYRENLIRTSRENTSLKLVHDFLISKNKGPDNICCCCDNLFFEKSVIVFDIQKLKENYAGSDFETFLSKICNAPSNLICSTCLSHVKKGRVPKTALSNQLEYPEIPPCLEALSPLEERMCAPYIPFMTIVPLLPYAVNPQLSLKGSVVNIPVEIDTMTKILPRKFDNMSTIQIKLKRHVDHRSDYMAETIRPAVVCEALKHLVTTPLYEKLGITLDASFLNAYEANENVQIDFIVEESDNTGNQRMNDEHESQVTDEDNDDLVVEGDEEVMLVDRNCEAAQQGNVAAEKNGTTVMAPGQGKTPVSWHNVEYLDELSFPKIYGGFPLDEDKKLSYAQRVKSECRRSDRRACVPRRILFMAKQKLERSVMGNVNVCLRKIKTNTKINAGLATSDSFISDAMRFDDGFRVLQQVRSSPAFWESKKKTLLALIRQIGFPTFFLTLSATEIKWPELIRILHKLAEGTEISLEAAMYMELSEKSMLVRNDPVTTVRYIDNIFHEIMKLLGDVNGPFAEHNVVDSFERREFQARGSVHTHNLLYCNKSPVYDKDRPESVTECCDFIDKFVVCTYDPTNPNMGFQRHKHTPTCSKGRKNKKSCRFNYPIPPMPRTTILEPLGKELTTETVKSNWIKIRNHINKYFDTNLEVPFEAMLTELDIAYEEYILAIRSSITRPKIFLKRTTLEVGINSYNPTILDILGSNMDIQFVLDPYSCASYMLNYVTKIDAGLSKLLREAATDVEEGYTSIRQRLRKVGNVFINSNVMGAQEAVYHVLGLPLTKCSRSSTFISTFPIDTRTRMLKSKSALESMHVDSEDVFVPNIFEKYSKRPASLENICLADYAAKYERSSTTANEVNEDNNDSNLKARKKDKILKYRRYKLVQNPTDYYREQLLMFSPWRDELSEIDQVQHEQQYTLKKSIIQENRKHYCVVGDEVIDEALENAFNEDLEIEEVDEFIENALRASQEVNLFPPEPTTNKPNDRGKFTFTVPPCARHEDLFNTLLTLNKEQRELVIHVYHCFKIGALPLRIYMSGSAGVGKSAVISTIFNLMSKYFEEKVGPKTDGMKILLAAPSGLAAFNIGGMTLHSAFALPVTEYGGQMPELSNDIANTIRAQLLDLQLLIIDEVSMVGGRVFQRVDTRLRQIMGKNQSFGGVSVILVGDLNQLPPVLDTPIYLPLKVNRLSILTDNVLWEEFRCFELVQIMRQRNDVAFITALNNLAAGTMTTEDVSLIKSREVREEDVPVEAIRLFSTNKTVADYNDAKIKNHPGEMYRCLAKDHISGKITEERKTKIREILSKKLPKETGGLTGELQFKIGIKYMMTSNVDISDGLVNGACGFLVHLSLNQSEEIETVWIDFGSEKVGRKARSLQAPVANVTPTATPIKRISTPITIAQKMDCQIIREQMPLVPAEALTIHKSQGQTYNHVCVDLRIKSRNSGTRALLYVALSRVTALSNLYILGSFTPPKPPKPNNPLAVELKRLKGEKQLTLCFSTNLKSNESCTIIYQNTRSLMKHFEHIKADNWYKQGDIIVFSETRTIPSDELVLPGYKVFHRSDGEFHVRSARGIMCFARDQLSPEILYSVQHNENKHHVDLIVLQCNGIVVITGYRNPSSPSSLFFSLLEQCLTRVHESCKLVLLGDFNWDAYNEDSDIASTLYGKYGLTRALLPQVPTTDFNTQIDIVFHKNLNEMYSSNTYESYFSDHKPVYITISHGDRSAPSQCTNKSNISVPSIRIENTVKNRPEILSKQCSNNIENDNETSNSDNTYPRAMENLPGKNNCYVNSILQAVFQIDDFNSALRTVSCSSVLVNQLVKVLLDKRQPVQTVKVRECLANITGVLYFASCQQQDAAEFLQLLLSESLPHLNISELFNFHLTTVHSCQNCGYDSPSTSIDNILRGYFPTYSEGRVNFSKLFAPSETDLACPSCTSCCLKSTTIISTHCKYVIIQLVRFRNEAEQMIKITDIVDGFNPDHVDIFGVPYGCIGVVSHHGDSVFSGHYTANVRKNNNWVHCNDSDICSTSFDFFLKDAYILFLKKL</sequence>
<dbReference type="Pfam" id="PF20209">
    <property type="entry name" value="DUF6570"/>
    <property type="match status" value="1"/>
</dbReference>
<dbReference type="InterPro" id="IPR010285">
    <property type="entry name" value="DNA_helicase_pif1-like_DEAD"/>
</dbReference>
<feature type="compositionally biased region" description="Basic and acidic residues" evidence="3">
    <location>
        <begin position="59"/>
        <end position="99"/>
    </location>
</feature>
<dbReference type="InterPro" id="IPR028889">
    <property type="entry name" value="USP"/>
</dbReference>
<dbReference type="PANTHER" id="PTHR47642:SF8">
    <property type="entry name" value="ATP-DEPENDENT DNA HELICASE"/>
    <property type="match status" value="1"/>
</dbReference>
<proteinExistence type="inferred from homology"/>
<feature type="domain" description="USP" evidence="4">
    <location>
        <begin position="1987"/>
        <end position="2254"/>
    </location>
</feature>
<dbReference type="SUPFAM" id="SSF52540">
    <property type="entry name" value="P-loop containing nucleoside triphosphate hydrolases"/>
    <property type="match status" value="2"/>
</dbReference>
<evidence type="ECO:0000256" key="1">
    <source>
        <dbReference type="RuleBase" id="RU363044"/>
    </source>
</evidence>
<dbReference type="Gene3D" id="3.60.10.10">
    <property type="entry name" value="Endonuclease/exonuclease/phosphatase"/>
    <property type="match status" value="1"/>
</dbReference>
<dbReference type="GO" id="GO:0016579">
    <property type="term" value="P:protein deubiquitination"/>
    <property type="evidence" value="ECO:0007669"/>
    <property type="project" value="InterPro"/>
</dbReference>
<dbReference type="PANTHER" id="PTHR47642">
    <property type="entry name" value="ATP-DEPENDENT DNA HELICASE"/>
    <property type="match status" value="1"/>
</dbReference>
<dbReference type="InterPro" id="IPR027785">
    <property type="entry name" value="UvrD-like_helicase_C"/>
</dbReference>